<organism evidence="1 2">
    <name type="scientific">Dermacentor silvarum</name>
    <name type="common">Tick</name>
    <dbReference type="NCBI Taxonomy" id="543639"/>
    <lineage>
        <taxon>Eukaryota</taxon>
        <taxon>Metazoa</taxon>
        <taxon>Ecdysozoa</taxon>
        <taxon>Arthropoda</taxon>
        <taxon>Chelicerata</taxon>
        <taxon>Arachnida</taxon>
        <taxon>Acari</taxon>
        <taxon>Parasitiformes</taxon>
        <taxon>Ixodida</taxon>
        <taxon>Ixodoidea</taxon>
        <taxon>Ixodidae</taxon>
        <taxon>Rhipicephalinae</taxon>
        <taxon>Dermacentor</taxon>
    </lineage>
</organism>
<protein>
    <submittedName>
        <fullName evidence="1">Uncharacterized protein</fullName>
    </submittedName>
</protein>
<comment type="caution">
    <text evidence="1">The sequence shown here is derived from an EMBL/GenBank/DDBJ whole genome shotgun (WGS) entry which is preliminary data.</text>
</comment>
<gene>
    <name evidence="1" type="ORF">HPB49_011240</name>
</gene>
<sequence length="194" mass="21745">MTLAPQSVDDLVSVGSPPSSLPHIAPADSKSESMNPVGWPAPGRAEKQARQQPNVSAHAAPPSVWGVVYSKRLLLLANIWQHCYGEIPKAPEISPDKCSKRQQRPHNPEGGEPTRNNEAYASKLWRRRPLRRLMRVYCRSEGLNIQTVRFRFDGQLINEMDSPAGLDMEDEDTIDVFQYRTGSHHSTPQRGRAL</sequence>
<proteinExistence type="predicted"/>
<accession>A0ACB8D4Y0</accession>
<evidence type="ECO:0000313" key="2">
    <source>
        <dbReference type="Proteomes" id="UP000821865"/>
    </source>
</evidence>
<evidence type="ECO:0000313" key="1">
    <source>
        <dbReference type="EMBL" id="KAH7959448.1"/>
    </source>
</evidence>
<name>A0ACB8D4Y0_DERSI</name>
<dbReference type="Proteomes" id="UP000821865">
    <property type="component" value="Chromosome 3"/>
</dbReference>
<reference evidence="1" key="1">
    <citation type="submission" date="2020-05" db="EMBL/GenBank/DDBJ databases">
        <title>Large-scale comparative analyses of tick genomes elucidate their genetic diversity and vector capacities.</title>
        <authorList>
            <person name="Jia N."/>
            <person name="Wang J."/>
            <person name="Shi W."/>
            <person name="Du L."/>
            <person name="Sun Y."/>
            <person name="Zhan W."/>
            <person name="Jiang J."/>
            <person name="Wang Q."/>
            <person name="Zhang B."/>
            <person name="Ji P."/>
            <person name="Sakyi L.B."/>
            <person name="Cui X."/>
            <person name="Yuan T."/>
            <person name="Jiang B."/>
            <person name="Yang W."/>
            <person name="Lam T.T.-Y."/>
            <person name="Chang Q."/>
            <person name="Ding S."/>
            <person name="Wang X."/>
            <person name="Zhu J."/>
            <person name="Ruan X."/>
            <person name="Zhao L."/>
            <person name="Wei J."/>
            <person name="Que T."/>
            <person name="Du C."/>
            <person name="Cheng J."/>
            <person name="Dai P."/>
            <person name="Han X."/>
            <person name="Huang E."/>
            <person name="Gao Y."/>
            <person name="Liu J."/>
            <person name="Shao H."/>
            <person name="Ye R."/>
            <person name="Li L."/>
            <person name="Wei W."/>
            <person name="Wang X."/>
            <person name="Wang C."/>
            <person name="Yang T."/>
            <person name="Huo Q."/>
            <person name="Li W."/>
            <person name="Guo W."/>
            <person name="Chen H."/>
            <person name="Zhou L."/>
            <person name="Ni X."/>
            <person name="Tian J."/>
            <person name="Zhou Y."/>
            <person name="Sheng Y."/>
            <person name="Liu T."/>
            <person name="Pan Y."/>
            <person name="Xia L."/>
            <person name="Li J."/>
            <person name="Zhao F."/>
            <person name="Cao W."/>
        </authorList>
    </citation>
    <scope>NUCLEOTIDE SEQUENCE</scope>
    <source>
        <strain evidence="1">Dsil-2018</strain>
    </source>
</reference>
<keyword evidence="2" id="KW-1185">Reference proteome</keyword>
<dbReference type="EMBL" id="CM023472">
    <property type="protein sequence ID" value="KAH7959448.1"/>
    <property type="molecule type" value="Genomic_DNA"/>
</dbReference>